<proteinExistence type="predicted"/>
<dbReference type="AlphaFoldDB" id="A0A370L7P5"/>
<dbReference type="OrthoDB" id="8160366at2"/>
<dbReference type="EMBL" id="QQTP01000004">
    <property type="protein sequence ID" value="RDJ26194.1"/>
    <property type="molecule type" value="Genomic_DNA"/>
</dbReference>
<sequence>MTTIWQAPTQEIDPLTELVLEAIRSQIFPIAPVGVNLQAVPGAAWREAMLKDGRSVRIALTVAPGEQARFGLRACANMRVSGEVAVDDHGYRVASEVIVDLKTRAILSCDCRLESLGRIGAR</sequence>
<dbReference type="Proteomes" id="UP000255207">
    <property type="component" value="Unassembled WGS sequence"/>
</dbReference>
<dbReference type="RefSeq" id="WP_114829088.1">
    <property type="nucleotide sequence ID" value="NZ_QQTO01000022.1"/>
</dbReference>
<gene>
    <name evidence="1" type="ORF">DWE98_10180</name>
</gene>
<evidence type="ECO:0000313" key="2">
    <source>
        <dbReference type="Proteomes" id="UP000255207"/>
    </source>
</evidence>
<comment type="caution">
    <text evidence="1">The sequence shown here is derived from an EMBL/GenBank/DDBJ whole genome shotgun (WGS) entry which is preliminary data.</text>
</comment>
<name>A0A370L7P5_9HYPH</name>
<reference evidence="2" key="1">
    <citation type="submission" date="2018-07" db="EMBL/GenBank/DDBJ databases">
        <authorList>
            <person name="Safronova V.I."/>
            <person name="Chirak E.R."/>
            <person name="Sazanova A.L."/>
        </authorList>
    </citation>
    <scope>NUCLEOTIDE SEQUENCE [LARGE SCALE GENOMIC DNA]</scope>
    <source>
        <strain evidence="2">RCAM04685</strain>
    </source>
</reference>
<protein>
    <submittedName>
        <fullName evidence="1">Uncharacterized protein</fullName>
    </submittedName>
</protein>
<evidence type="ECO:0000313" key="1">
    <source>
        <dbReference type="EMBL" id="RDJ26194.1"/>
    </source>
</evidence>
<keyword evidence="2" id="KW-1185">Reference proteome</keyword>
<accession>A0A370L7P5</accession>
<organism evidence="1 2">
    <name type="scientific">Bosea caraganae</name>
    <dbReference type="NCBI Taxonomy" id="2763117"/>
    <lineage>
        <taxon>Bacteria</taxon>
        <taxon>Pseudomonadati</taxon>
        <taxon>Pseudomonadota</taxon>
        <taxon>Alphaproteobacteria</taxon>
        <taxon>Hyphomicrobiales</taxon>
        <taxon>Boseaceae</taxon>
        <taxon>Bosea</taxon>
    </lineage>
</organism>